<dbReference type="PATRIC" id="fig|394096.3.peg.1408"/>
<sequence>MKEVYVLAVESSAPIPLEELRPAFESEDVRFAMLEGGNGFSVHAEGTQVEVRFDTQRPTKGVDPRLLTGSEEAQKAFQRTQGYYWLSVEPGSGPQPTVPVFEALWCARTLMEQTQGVLLDLTAYKLHDVADVVEITELDFDIRDHVNLHAVAAIEGDTPLWVHSHGMEKFGTRDLEIFHLGEEDLLAAEMFLHELCTDMAFGQGPGARKEVHTSEGQSFRLVPSEEARVNLLGVPLETFEGHEALFLSVVSPLGRHNTAELLRPYRERFVPEPEERTESLRLEAQALLPAFKARFGRKGLMEPLTFLVRAPFETHPEGQAVEENLWLEVVAWEEGTVVGKLVDGAVHTTEWRKGAHVEVDEEHINALAISHEGRTLDEEEIRALLIAERPM</sequence>
<accession>A0A085WQC0</accession>
<protein>
    <recommendedName>
        <fullName evidence="1">DUF2314 domain-containing protein</fullName>
    </recommendedName>
</protein>
<proteinExistence type="predicted"/>
<keyword evidence="3" id="KW-1185">Reference proteome</keyword>
<organism evidence="2 3">
    <name type="scientific">Hyalangium minutum</name>
    <dbReference type="NCBI Taxonomy" id="394096"/>
    <lineage>
        <taxon>Bacteria</taxon>
        <taxon>Pseudomonadati</taxon>
        <taxon>Myxococcota</taxon>
        <taxon>Myxococcia</taxon>
        <taxon>Myxococcales</taxon>
        <taxon>Cystobacterineae</taxon>
        <taxon>Archangiaceae</taxon>
        <taxon>Hyalangium</taxon>
    </lineage>
</organism>
<dbReference type="Proteomes" id="UP000028725">
    <property type="component" value="Unassembled WGS sequence"/>
</dbReference>
<gene>
    <name evidence="2" type="ORF">DB31_4925</name>
</gene>
<dbReference type="RefSeq" id="WP_044184217.1">
    <property type="nucleotide sequence ID" value="NZ_JMCB01000003.1"/>
</dbReference>
<feature type="domain" description="DUF2314" evidence="1">
    <location>
        <begin position="305"/>
        <end position="373"/>
    </location>
</feature>
<evidence type="ECO:0000313" key="3">
    <source>
        <dbReference type="Proteomes" id="UP000028725"/>
    </source>
</evidence>
<dbReference type="EMBL" id="JMCB01000003">
    <property type="protein sequence ID" value="KFE69883.1"/>
    <property type="molecule type" value="Genomic_DNA"/>
</dbReference>
<dbReference type="InterPro" id="IPR018756">
    <property type="entry name" value="DUF2314"/>
</dbReference>
<comment type="caution">
    <text evidence="2">The sequence shown here is derived from an EMBL/GenBank/DDBJ whole genome shotgun (WGS) entry which is preliminary data.</text>
</comment>
<dbReference type="AlphaFoldDB" id="A0A085WQC0"/>
<dbReference type="STRING" id="394096.DB31_4925"/>
<evidence type="ECO:0000313" key="2">
    <source>
        <dbReference type="EMBL" id="KFE69883.1"/>
    </source>
</evidence>
<evidence type="ECO:0000259" key="1">
    <source>
        <dbReference type="Pfam" id="PF10077"/>
    </source>
</evidence>
<dbReference type="OrthoDB" id="5378015at2"/>
<reference evidence="2 3" key="1">
    <citation type="submission" date="2014-04" db="EMBL/GenBank/DDBJ databases">
        <title>Genome assembly of Hyalangium minutum DSM 14724.</title>
        <authorList>
            <person name="Sharma G."/>
            <person name="Subramanian S."/>
        </authorList>
    </citation>
    <scope>NUCLEOTIDE SEQUENCE [LARGE SCALE GENOMIC DNA]</scope>
    <source>
        <strain evidence="2 3">DSM 14724</strain>
    </source>
</reference>
<name>A0A085WQC0_9BACT</name>
<dbReference type="Pfam" id="PF10077">
    <property type="entry name" value="DUF2314"/>
    <property type="match status" value="1"/>
</dbReference>